<keyword evidence="7" id="KW-0238">DNA-binding</keyword>
<evidence type="ECO:0000256" key="7">
    <source>
        <dbReference type="ARBA" id="ARBA00023125"/>
    </source>
</evidence>
<comment type="similarity">
    <text evidence="1">Belongs to the SOS response-associated peptidase family.</text>
</comment>
<keyword evidence="6" id="KW-0190">Covalent protein-DNA linkage</keyword>
<dbReference type="GO" id="GO:0006508">
    <property type="term" value="P:proteolysis"/>
    <property type="evidence" value="ECO:0007669"/>
    <property type="project" value="UniProtKB-KW"/>
</dbReference>
<dbReference type="AlphaFoldDB" id="A0A7J7J3C8"/>
<dbReference type="GO" id="GO:0003697">
    <property type="term" value="F:single-stranded DNA binding"/>
    <property type="evidence" value="ECO:0007669"/>
    <property type="project" value="InterPro"/>
</dbReference>
<feature type="region of interest" description="Disordered" evidence="12">
    <location>
        <begin position="148"/>
        <end position="178"/>
    </location>
</feature>
<dbReference type="Proteomes" id="UP000593567">
    <property type="component" value="Unassembled WGS sequence"/>
</dbReference>
<keyword evidence="14" id="KW-1185">Reference proteome</keyword>
<dbReference type="SUPFAM" id="SSF143081">
    <property type="entry name" value="BB1717-like"/>
    <property type="match status" value="1"/>
</dbReference>
<evidence type="ECO:0000256" key="3">
    <source>
        <dbReference type="ARBA" id="ARBA00022670"/>
    </source>
</evidence>
<gene>
    <name evidence="13" type="ORF">EB796_021083</name>
</gene>
<keyword evidence="5" id="KW-0378">Hydrolase</keyword>
<comment type="caution">
    <text evidence="13">The sequence shown here is derived from an EMBL/GenBank/DDBJ whole genome shotgun (WGS) entry which is preliminary data.</text>
</comment>
<evidence type="ECO:0000256" key="9">
    <source>
        <dbReference type="ARBA" id="ARBA00030390"/>
    </source>
</evidence>
<dbReference type="Pfam" id="PF02586">
    <property type="entry name" value="SRAP"/>
    <property type="match status" value="1"/>
</dbReference>
<dbReference type="GO" id="GO:0106300">
    <property type="term" value="P:protein-DNA covalent cross-linking repair"/>
    <property type="evidence" value="ECO:0007669"/>
    <property type="project" value="InterPro"/>
</dbReference>
<dbReference type="GO" id="GO:0008233">
    <property type="term" value="F:peptidase activity"/>
    <property type="evidence" value="ECO:0007669"/>
    <property type="project" value="UniProtKB-KW"/>
</dbReference>
<evidence type="ECO:0000256" key="8">
    <source>
        <dbReference type="ARBA" id="ARBA00023239"/>
    </source>
</evidence>
<evidence type="ECO:0000256" key="12">
    <source>
        <dbReference type="SAM" id="MobiDB-lite"/>
    </source>
</evidence>
<organism evidence="13 14">
    <name type="scientific">Bugula neritina</name>
    <name type="common">Brown bryozoan</name>
    <name type="synonym">Sertularia neritina</name>
    <dbReference type="NCBI Taxonomy" id="10212"/>
    <lineage>
        <taxon>Eukaryota</taxon>
        <taxon>Metazoa</taxon>
        <taxon>Spiralia</taxon>
        <taxon>Lophotrochozoa</taxon>
        <taxon>Bryozoa</taxon>
        <taxon>Gymnolaemata</taxon>
        <taxon>Cheilostomatida</taxon>
        <taxon>Flustrina</taxon>
        <taxon>Buguloidea</taxon>
        <taxon>Bugulidae</taxon>
        <taxon>Bugula</taxon>
    </lineage>
</organism>
<evidence type="ECO:0000256" key="6">
    <source>
        <dbReference type="ARBA" id="ARBA00023124"/>
    </source>
</evidence>
<keyword evidence="3" id="KW-0645">Protease</keyword>
<protein>
    <recommendedName>
        <fullName evidence="2">Abasic site processing protein HMCES</fullName>
    </recommendedName>
    <alternativeName>
        <fullName evidence="9">Embryonic stem cell-specific 5-hydroxymethylcytosine-binding protein</fullName>
    </alternativeName>
    <alternativeName>
        <fullName evidence="10">Peptidase HMCES</fullName>
    </alternativeName>
    <alternativeName>
        <fullName evidence="11">SRAP domain-containing protein 1</fullName>
    </alternativeName>
</protein>
<dbReference type="PANTHER" id="PTHR13604:SF0">
    <property type="entry name" value="ABASIC SITE PROCESSING PROTEIN HMCES"/>
    <property type="match status" value="1"/>
</dbReference>
<dbReference type="EMBL" id="VXIV02003158">
    <property type="protein sequence ID" value="KAF6020613.1"/>
    <property type="molecule type" value="Genomic_DNA"/>
</dbReference>
<evidence type="ECO:0000256" key="1">
    <source>
        <dbReference type="ARBA" id="ARBA00008136"/>
    </source>
</evidence>
<keyword evidence="8" id="KW-0456">Lyase</keyword>
<dbReference type="PANTHER" id="PTHR13604">
    <property type="entry name" value="DC12-RELATED"/>
    <property type="match status" value="1"/>
</dbReference>
<name>A0A7J7J3C8_BUGNE</name>
<evidence type="ECO:0000256" key="10">
    <source>
        <dbReference type="ARBA" id="ARBA00030898"/>
    </source>
</evidence>
<evidence type="ECO:0000256" key="11">
    <source>
        <dbReference type="ARBA" id="ARBA00031130"/>
    </source>
</evidence>
<evidence type="ECO:0000313" key="13">
    <source>
        <dbReference type="EMBL" id="KAF6020613.1"/>
    </source>
</evidence>
<sequence length="178" mass="19941">MCGRTFCAIDPVLLQKSCQYADPATGKLVTPDWVDPPTGDSYRPSYNIGPTTFTPVLLSTAHHSSDQSGKRTLQPMRWGLIPQWHKGDRASFKAMHNNCRGETISEKSTFSVPFSKGKRCVVIAEGFYEWQTVRSKKIPYIFTKKESRVKEEKVAPGEVNTDSSPNRLLADSKNTGRE</sequence>
<evidence type="ECO:0000256" key="4">
    <source>
        <dbReference type="ARBA" id="ARBA00022763"/>
    </source>
</evidence>
<reference evidence="13" key="1">
    <citation type="submission" date="2020-06" db="EMBL/GenBank/DDBJ databases">
        <title>Draft genome of Bugula neritina, a colonial animal packing powerful symbionts and potential medicines.</title>
        <authorList>
            <person name="Rayko M."/>
        </authorList>
    </citation>
    <scope>NUCLEOTIDE SEQUENCE [LARGE SCALE GENOMIC DNA]</scope>
    <source>
        <strain evidence="13">Kwan_BN1</strain>
    </source>
</reference>
<evidence type="ECO:0000313" key="14">
    <source>
        <dbReference type="Proteomes" id="UP000593567"/>
    </source>
</evidence>
<dbReference type="Gene3D" id="3.90.1680.10">
    <property type="entry name" value="SOS response associated peptidase-like"/>
    <property type="match status" value="1"/>
</dbReference>
<dbReference type="OrthoDB" id="2111841at2759"/>
<keyword evidence="4" id="KW-0227">DNA damage</keyword>
<dbReference type="InterPro" id="IPR036590">
    <property type="entry name" value="SRAP-like"/>
</dbReference>
<accession>A0A7J7J3C8</accession>
<dbReference type="InterPro" id="IPR003738">
    <property type="entry name" value="SRAP"/>
</dbReference>
<evidence type="ECO:0000256" key="2">
    <source>
        <dbReference type="ARBA" id="ARBA00015888"/>
    </source>
</evidence>
<proteinExistence type="inferred from homology"/>
<dbReference type="GO" id="GO:0016829">
    <property type="term" value="F:lyase activity"/>
    <property type="evidence" value="ECO:0007669"/>
    <property type="project" value="UniProtKB-KW"/>
</dbReference>
<evidence type="ECO:0000256" key="5">
    <source>
        <dbReference type="ARBA" id="ARBA00022801"/>
    </source>
</evidence>